<protein>
    <submittedName>
        <fullName evidence="1 2">Uncharacterized protein</fullName>
    </submittedName>
</protein>
<accession>A0A2K1L3Q1</accession>
<reference evidence="2" key="3">
    <citation type="submission" date="2020-12" db="UniProtKB">
        <authorList>
            <consortium name="EnsemblPlants"/>
        </authorList>
    </citation>
    <scope>IDENTIFICATION</scope>
</reference>
<name>A0A2K1L3Q1_PHYPA</name>
<dbReference type="AlphaFoldDB" id="A0A2K1L3Q1"/>
<sequence>MPIDFARHRINSQDRWFRQCFINSSHLNRTDGAAVVGNLHLRCYNQRTSDVALRVVGQTTSH</sequence>
<organism evidence="1">
    <name type="scientific">Physcomitrium patens</name>
    <name type="common">Spreading-leaved earth moss</name>
    <name type="synonym">Physcomitrella patens</name>
    <dbReference type="NCBI Taxonomy" id="3218"/>
    <lineage>
        <taxon>Eukaryota</taxon>
        <taxon>Viridiplantae</taxon>
        <taxon>Streptophyta</taxon>
        <taxon>Embryophyta</taxon>
        <taxon>Bryophyta</taxon>
        <taxon>Bryophytina</taxon>
        <taxon>Bryopsida</taxon>
        <taxon>Funariidae</taxon>
        <taxon>Funariales</taxon>
        <taxon>Funariaceae</taxon>
        <taxon>Physcomitrium</taxon>
    </lineage>
</organism>
<dbReference type="EnsemblPlants" id="Pp3c2_30700V3.2">
    <property type="protein sequence ID" value="PAC:32935913.CDS.1"/>
    <property type="gene ID" value="Pp3c2_30700"/>
</dbReference>
<evidence type="ECO:0000313" key="3">
    <source>
        <dbReference type="Proteomes" id="UP000006727"/>
    </source>
</evidence>
<evidence type="ECO:0000313" key="2">
    <source>
        <dbReference type="EnsemblPlants" id="PAC:32935912.CDS.1"/>
    </source>
</evidence>
<keyword evidence="3" id="KW-1185">Reference proteome</keyword>
<dbReference type="EnsemblPlants" id="Pp3c2_30700V3.1">
    <property type="protein sequence ID" value="PAC:32935912.CDS.1"/>
    <property type="gene ID" value="Pp3c2_30700"/>
</dbReference>
<dbReference type="InParanoid" id="A0A2K1L3Q1"/>
<reference evidence="1 3" key="2">
    <citation type="journal article" date="2018" name="Plant J.">
        <title>The Physcomitrella patens chromosome-scale assembly reveals moss genome structure and evolution.</title>
        <authorList>
            <person name="Lang D."/>
            <person name="Ullrich K.K."/>
            <person name="Murat F."/>
            <person name="Fuchs J."/>
            <person name="Jenkins J."/>
            <person name="Haas F.B."/>
            <person name="Piednoel M."/>
            <person name="Gundlach H."/>
            <person name="Van Bel M."/>
            <person name="Meyberg R."/>
            <person name="Vives C."/>
            <person name="Morata J."/>
            <person name="Symeonidi A."/>
            <person name="Hiss M."/>
            <person name="Muchero W."/>
            <person name="Kamisugi Y."/>
            <person name="Saleh O."/>
            <person name="Blanc G."/>
            <person name="Decker E.L."/>
            <person name="van Gessel N."/>
            <person name="Grimwood J."/>
            <person name="Hayes R.D."/>
            <person name="Graham S.W."/>
            <person name="Gunter L.E."/>
            <person name="McDaniel S.F."/>
            <person name="Hoernstein S.N.W."/>
            <person name="Larsson A."/>
            <person name="Li F.W."/>
            <person name="Perroud P.F."/>
            <person name="Phillips J."/>
            <person name="Ranjan P."/>
            <person name="Rokshar D.S."/>
            <person name="Rothfels C.J."/>
            <person name="Schneider L."/>
            <person name="Shu S."/>
            <person name="Stevenson D.W."/>
            <person name="Thummler F."/>
            <person name="Tillich M."/>
            <person name="Villarreal Aguilar J.C."/>
            <person name="Widiez T."/>
            <person name="Wong G.K."/>
            <person name="Wymore A."/>
            <person name="Zhang Y."/>
            <person name="Zimmer A.D."/>
            <person name="Quatrano R.S."/>
            <person name="Mayer K.F.X."/>
            <person name="Goodstein D."/>
            <person name="Casacuberta J.M."/>
            <person name="Vandepoele K."/>
            <person name="Reski R."/>
            <person name="Cuming A.C."/>
            <person name="Tuskan G.A."/>
            <person name="Maumus F."/>
            <person name="Salse J."/>
            <person name="Schmutz J."/>
            <person name="Rensing S.A."/>
        </authorList>
    </citation>
    <scope>NUCLEOTIDE SEQUENCE [LARGE SCALE GENOMIC DNA]</scope>
    <source>
        <strain evidence="2 3">cv. Gransden 2004</strain>
    </source>
</reference>
<reference evidence="1 3" key="1">
    <citation type="journal article" date="2008" name="Science">
        <title>The Physcomitrella genome reveals evolutionary insights into the conquest of land by plants.</title>
        <authorList>
            <person name="Rensing S."/>
            <person name="Lang D."/>
            <person name="Zimmer A."/>
            <person name="Terry A."/>
            <person name="Salamov A."/>
            <person name="Shapiro H."/>
            <person name="Nishiyama T."/>
            <person name="Perroud P.-F."/>
            <person name="Lindquist E."/>
            <person name="Kamisugi Y."/>
            <person name="Tanahashi T."/>
            <person name="Sakakibara K."/>
            <person name="Fujita T."/>
            <person name="Oishi K."/>
            <person name="Shin-I T."/>
            <person name="Kuroki Y."/>
            <person name="Toyoda A."/>
            <person name="Suzuki Y."/>
            <person name="Hashimoto A."/>
            <person name="Yamaguchi K."/>
            <person name="Sugano A."/>
            <person name="Kohara Y."/>
            <person name="Fujiyama A."/>
            <person name="Anterola A."/>
            <person name="Aoki S."/>
            <person name="Ashton N."/>
            <person name="Barbazuk W.B."/>
            <person name="Barker E."/>
            <person name="Bennetzen J."/>
            <person name="Bezanilla M."/>
            <person name="Blankenship R."/>
            <person name="Cho S.H."/>
            <person name="Dutcher S."/>
            <person name="Estelle M."/>
            <person name="Fawcett J.A."/>
            <person name="Gundlach H."/>
            <person name="Hanada K."/>
            <person name="Heyl A."/>
            <person name="Hicks K.A."/>
            <person name="Hugh J."/>
            <person name="Lohr M."/>
            <person name="Mayer K."/>
            <person name="Melkozernov A."/>
            <person name="Murata T."/>
            <person name="Nelson D."/>
            <person name="Pils B."/>
            <person name="Prigge M."/>
            <person name="Reiss B."/>
            <person name="Renner T."/>
            <person name="Rombauts S."/>
            <person name="Rushton P."/>
            <person name="Sanderfoot A."/>
            <person name="Schween G."/>
            <person name="Shiu S.-H."/>
            <person name="Stueber K."/>
            <person name="Theodoulou F.L."/>
            <person name="Tu H."/>
            <person name="Van de Peer Y."/>
            <person name="Verrier P.J."/>
            <person name="Waters E."/>
            <person name="Wood A."/>
            <person name="Yang L."/>
            <person name="Cove D."/>
            <person name="Cuming A."/>
            <person name="Hasebe M."/>
            <person name="Lucas S."/>
            <person name="Mishler D.B."/>
            <person name="Reski R."/>
            <person name="Grigoriev I."/>
            <person name="Quatrano R.S."/>
            <person name="Boore J.L."/>
        </authorList>
    </citation>
    <scope>NUCLEOTIDE SEQUENCE [LARGE SCALE GENOMIC DNA]</scope>
    <source>
        <strain evidence="2 3">cv. Gransden 2004</strain>
    </source>
</reference>
<evidence type="ECO:0000313" key="1">
    <source>
        <dbReference type="EMBL" id="PNR60654.1"/>
    </source>
</evidence>
<proteinExistence type="predicted"/>
<dbReference type="Gramene" id="Pp3c2_30700V3.2">
    <property type="protein sequence ID" value="PAC:32935913.CDS.1"/>
    <property type="gene ID" value="Pp3c2_30700"/>
</dbReference>
<gene>
    <name evidence="1" type="ORF">PHYPA_003447</name>
</gene>
<dbReference type="EMBL" id="ABEU02000002">
    <property type="protein sequence ID" value="PNR60654.1"/>
    <property type="molecule type" value="Genomic_DNA"/>
</dbReference>
<dbReference type="Gramene" id="Pp3c2_30700V3.1">
    <property type="protein sequence ID" value="PAC:32935912.CDS.1"/>
    <property type="gene ID" value="Pp3c2_30700"/>
</dbReference>
<dbReference type="Proteomes" id="UP000006727">
    <property type="component" value="Chromosome 2"/>
</dbReference>